<protein>
    <submittedName>
        <fullName evidence="2">Uncharacterized protein</fullName>
    </submittedName>
</protein>
<organism evidence="2 3">
    <name type="scientific">Cercophora scortea</name>
    <dbReference type="NCBI Taxonomy" id="314031"/>
    <lineage>
        <taxon>Eukaryota</taxon>
        <taxon>Fungi</taxon>
        <taxon>Dikarya</taxon>
        <taxon>Ascomycota</taxon>
        <taxon>Pezizomycotina</taxon>
        <taxon>Sordariomycetes</taxon>
        <taxon>Sordariomycetidae</taxon>
        <taxon>Sordariales</taxon>
        <taxon>Lasiosphaeriaceae</taxon>
        <taxon>Cercophora</taxon>
    </lineage>
</organism>
<gene>
    <name evidence="2" type="ORF">B0T19DRAFT_174291</name>
</gene>
<proteinExistence type="predicted"/>
<dbReference type="Proteomes" id="UP001286456">
    <property type="component" value="Unassembled WGS sequence"/>
</dbReference>
<comment type="caution">
    <text evidence="2">The sequence shown here is derived from an EMBL/GenBank/DDBJ whole genome shotgun (WGS) entry which is preliminary data.</text>
</comment>
<accession>A0AAE0INV5</accession>
<keyword evidence="3" id="KW-1185">Reference proteome</keyword>
<feature type="region of interest" description="Disordered" evidence="1">
    <location>
        <begin position="147"/>
        <end position="169"/>
    </location>
</feature>
<reference evidence="2" key="1">
    <citation type="journal article" date="2023" name="Mol. Phylogenet. Evol.">
        <title>Genome-scale phylogeny and comparative genomics of the fungal order Sordariales.</title>
        <authorList>
            <person name="Hensen N."/>
            <person name="Bonometti L."/>
            <person name="Westerberg I."/>
            <person name="Brannstrom I.O."/>
            <person name="Guillou S."/>
            <person name="Cros-Aarteil S."/>
            <person name="Calhoun S."/>
            <person name="Haridas S."/>
            <person name="Kuo A."/>
            <person name="Mondo S."/>
            <person name="Pangilinan J."/>
            <person name="Riley R."/>
            <person name="LaButti K."/>
            <person name="Andreopoulos B."/>
            <person name="Lipzen A."/>
            <person name="Chen C."/>
            <person name="Yan M."/>
            <person name="Daum C."/>
            <person name="Ng V."/>
            <person name="Clum A."/>
            <person name="Steindorff A."/>
            <person name="Ohm R.A."/>
            <person name="Martin F."/>
            <person name="Silar P."/>
            <person name="Natvig D.O."/>
            <person name="Lalanne C."/>
            <person name="Gautier V."/>
            <person name="Ament-Velasquez S.L."/>
            <person name="Kruys A."/>
            <person name="Hutchinson M.I."/>
            <person name="Powell A.J."/>
            <person name="Barry K."/>
            <person name="Miller A.N."/>
            <person name="Grigoriev I.V."/>
            <person name="Debuchy R."/>
            <person name="Gladieux P."/>
            <person name="Hiltunen Thoren M."/>
            <person name="Johannesson H."/>
        </authorList>
    </citation>
    <scope>NUCLEOTIDE SEQUENCE</scope>
    <source>
        <strain evidence="2">SMH4131-1</strain>
    </source>
</reference>
<evidence type="ECO:0000313" key="2">
    <source>
        <dbReference type="EMBL" id="KAK3327801.1"/>
    </source>
</evidence>
<sequence length="214" mass="23545">MYHRRAYLFGMAPRLSNLEVTPTDGGNVMFQFLRSRLVGHSRPFSIDDDSAVMPQRDWFSSGLGCLPLGVVTDFWVLAARTVMPPTKSSKSFSFPSGHRFSFTPFYTKASSIFEETALTVFALGSCILPLFVFQQTGAGTASHQCLPPFTGGQARQASRTSGRKKRTTPHVFTDLASGSPIRSETISSLLISTTKNNQLPLDIVNPFPARHHVD</sequence>
<dbReference type="AlphaFoldDB" id="A0AAE0INV5"/>
<name>A0AAE0INV5_9PEZI</name>
<evidence type="ECO:0000256" key="1">
    <source>
        <dbReference type="SAM" id="MobiDB-lite"/>
    </source>
</evidence>
<reference evidence="2" key="2">
    <citation type="submission" date="2023-06" db="EMBL/GenBank/DDBJ databases">
        <authorList>
            <consortium name="Lawrence Berkeley National Laboratory"/>
            <person name="Haridas S."/>
            <person name="Hensen N."/>
            <person name="Bonometti L."/>
            <person name="Westerberg I."/>
            <person name="Brannstrom I.O."/>
            <person name="Guillou S."/>
            <person name="Cros-Aarteil S."/>
            <person name="Calhoun S."/>
            <person name="Kuo A."/>
            <person name="Mondo S."/>
            <person name="Pangilinan J."/>
            <person name="Riley R."/>
            <person name="Labutti K."/>
            <person name="Andreopoulos B."/>
            <person name="Lipzen A."/>
            <person name="Chen C."/>
            <person name="Yanf M."/>
            <person name="Daum C."/>
            <person name="Ng V."/>
            <person name="Clum A."/>
            <person name="Steindorff A."/>
            <person name="Ohm R."/>
            <person name="Martin F."/>
            <person name="Silar P."/>
            <person name="Natvig D."/>
            <person name="Lalanne C."/>
            <person name="Gautier V."/>
            <person name="Ament-Velasquez S.L."/>
            <person name="Kruys A."/>
            <person name="Hutchinson M.I."/>
            <person name="Powell A.J."/>
            <person name="Barry K."/>
            <person name="Miller A.N."/>
            <person name="Grigoriev I.V."/>
            <person name="Debuchy R."/>
            <person name="Gladieux P."/>
            <person name="Thoren M.H."/>
            <person name="Johannesson H."/>
        </authorList>
    </citation>
    <scope>NUCLEOTIDE SEQUENCE</scope>
    <source>
        <strain evidence="2">SMH4131-1</strain>
    </source>
</reference>
<evidence type="ECO:0000313" key="3">
    <source>
        <dbReference type="Proteomes" id="UP001286456"/>
    </source>
</evidence>
<dbReference type="EMBL" id="JAUEPO010000003">
    <property type="protein sequence ID" value="KAK3327801.1"/>
    <property type="molecule type" value="Genomic_DNA"/>
</dbReference>